<dbReference type="PANTHER" id="PTHR10026">
    <property type="entry name" value="CYCLIN"/>
    <property type="match status" value="1"/>
</dbReference>
<feature type="compositionally biased region" description="Low complexity" evidence="1">
    <location>
        <begin position="1"/>
        <end position="17"/>
    </location>
</feature>
<dbReference type="OrthoDB" id="25002at2759"/>
<dbReference type="InterPro" id="IPR006671">
    <property type="entry name" value="Cyclin_N"/>
</dbReference>
<accession>A0A316UE08</accession>
<sequence length="288" mass="31877">MSDPSASAASSSTASTSRYQPSREEVAEQWLFTEEDLEYTPTVLAGILKPAEERKARRRGVGLIYKVAERSQLHSHVLHTAALFFHRFFFRRIMRPPGFPSLYSGQRTYVYQDIAIAALYLASKVEEGYRKLDDIVSIACQVEPGRVGSGLEEGESEEAVLKNGVLAGEEILLAALCFDLIVEHPQKQLIVAARKLGVEIELLRCAYANMHDAFRDPICTFFEAPVLAAGVFALACEDAEVDPTTYMAASDDMSNVVGLTWLETFDVSEEEVEGEPAKGREETCCTNH</sequence>
<proteinExistence type="predicted"/>
<dbReference type="Pfam" id="PF00134">
    <property type="entry name" value="Cyclin_N"/>
    <property type="match status" value="1"/>
</dbReference>
<feature type="domain" description="Cyclin N-terminal" evidence="2">
    <location>
        <begin position="49"/>
        <end position="180"/>
    </location>
</feature>
<dbReference type="Gene3D" id="1.10.472.10">
    <property type="entry name" value="Cyclin-like"/>
    <property type="match status" value="2"/>
</dbReference>
<dbReference type="InterPro" id="IPR036915">
    <property type="entry name" value="Cyclin-like_sf"/>
</dbReference>
<evidence type="ECO:0000313" key="4">
    <source>
        <dbReference type="Proteomes" id="UP000245942"/>
    </source>
</evidence>
<keyword evidence="4" id="KW-1185">Reference proteome</keyword>
<dbReference type="GO" id="GO:0006357">
    <property type="term" value="P:regulation of transcription by RNA polymerase II"/>
    <property type="evidence" value="ECO:0007669"/>
    <property type="project" value="InterPro"/>
</dbReference>
<dbReference type="EMBL" id="KZ819322">
    <property type="protein sequence ID" value="PWN23412.1"/>
    <property type="molecule type" value="Genomic_DNA"/>
</dbReference>
<dbReference type="GO" id="GO:0016538">
    <property type="term" value="F:cyclin-dependent protein serine/threonine kinase regulator activity"/>
    <property type="evidence" value="ECO:0007669"/>
    <property type="project" value="InterPro"/>
</dbReference>
<name>A0A316UE08_9BASI</name>
<dbReference type="STRING" id="1684307.A0A316UE08"/>
<evidence type="ECO:0000313" key="3">
    <source>
        <dbReference type="EMBL" id="PWN23412.1"/>
    </source>
</evidence>
<dbReference type="RefSeq" id="XP_025350572.1">
    <property type="nucleotide sequence ID" value="XM_025490150.1"/>
</dbReference>
<protein>
    <submittedName>
        <fullName evidence="3">Cyclin-like protein</fullName>
    </submittedName>
</protein>
<evidence type="ECO:0000259" key="2">
    <source>
        <dbReference type="Pfam" id="PF00134"/>
    </source>
</evidence>
<dbReference type="SUPFAM" id="SSF47954">
    <property type="entry name" value="Cyclin-like"/>
    <property type="match status" value="2"/>
</dbReference>
<organism evidence="3 4">
    <name type="scientific">Pseudomicrostroma glucosiphilum</name>
    <dbReference type="NCBI Taxonomy" id="1684307"/>
    <lineage>
        <taxon>Eukaryota</taxon>
        <taxon>Fungi</taxon>
        <taxon>Dikarya</taxon>
        <taxon>Basidiomycota</taxon>
        <taxon>Ustilaginomycotina</taxon>
        <taxon>Exobasidiomycetes</taxon>
        <taxon>Microstromatales</taxon>
        <taxon>Microstromatales incertae sedis</taxon>
        <taxon>Pseudomicrostroma</taxon>
    </lineage>
</organism>
<dbReference type="Proteomes" id="UP000245942">
    <property type="component" value="Unassembled WGS sequence"/>
</dbReference>
<feature type="region of interest" description="Disordered" evidence="1">
    <location>
        <begin position="1"/>
        <end position="23"/>
    </location>
</feature>
<dbReference type="AlphaFoldDB" id="A0A316UE08"/>
<dbReference type="GeneID" id="37011884"/>
<evidence type="ECO:0000256" key="1">
    <source>
        <dbReference type="SAM" id="MobiDB-lite"/>
    </source>
</evidence>
<gene>
    <name evidence="3" type="ORF">BCV69DRAFT_245372</name>
</gene>
<dbReference type="CDD" id="cd20546">
    <property type="entry name" value="CYCLIN_SpCG1C_ScCTK2-like_rpt2"/>
    <property type="match status" value="1"/>
</dbReference>
<dbReference type="InterPro" id="IPR043198">
    <property type="entry name" value="Cyclin/Ssn8"/>
</dbReference>
<reference evidence="3 4" key="1">
    <citation type="journal article" date="2018" name="Mol. Biol. Evol.">
        <title>Broad Genomic Sampling Reveals a Smut Pathogenic Ancestry of the Fungal Clade Ustilaginomycotina.</title>
        <authorList>
            <person name="Kijpornyongpan T."/>
            <person name="Mondo S.J."/>
            <person name="Barry K."/>
            <person name="Sandor L."/>
            <person name="Lee J."/>
            <person name="Lipzen A."/>
            <person name="Pangilinan J."/>
            <person name="LaButti K."/>
            <person name="Hainaut M."/>
            <person name="Henrissat B."/>
            <person name="Grigoriev I.V."/>
            <person name="Spatafora J.W."/>
            <person name="Aime M.C."/>
        </authorList>
    </citation>
    <scope>NUCLEOTIDE SEQUENCE [LARGE SCALE GENOMIC DNA]</scope>
    <source>
        <strain evidence="3 4">MCA 4718</strain>
    </source>
</reference>